<keyword evidence="1" id="KW-0472">Membrane</keyword>
<feature type="transmembrane region" description="Helical" evidence="1">
    <location>
        <begin position="97"/>
        <end position="117"/>
    </location>
</feature>
<evidence type="ECO:0000256" key="1">
    <source>
        <dbReference type="SAM" id="Phobius"/>
    </source>
</evidence>
<dbReference type="Proteomes" id="UP001522905">
    <property type="component" value="Unassembled WGS sequence"/>
</dbReference>
<dbReference type="Pfam" id="PF12730">
    <property type="entry name" value="ABC2_membrane_4"/>
    <property type="match status" value="1"/>
</dbReference>
<gene>
    <name evidence="2" type="ORF">LNP07_05240</name>
</gene>
<dbReference type="RefSeq" id="WP_220728599.1">
    <property type="nucleotide sequence ID" value="NZ_BPLM01000019.1"/>
</dbReference>
<keyword evidence="1" id="KW-1133">Transmembrane helix</keyword>
<evidence type="ECO:0000313" key="3">
    <source>
        <dbReference type="Proteomes" id="UP001522905"/>
    </source>
</evidence>
<comment type="caution">
    <text evidence="2">The sequence shown here is derived from an EMBL/GenBank/DDBJ whole genome shotgun (WGS) entry which is preliminary data.</text>
</comment>
<organism evidence="2 3">
    <name type="scientific">Apilactobacillus xinyiensis</name>
    <dbReference type="NCBI Taxonomy" id="2841032"/>
    <lineage>
        <taxon>Bacteria</taxon>
        <taxon>Bacillati</taxon>
        <taxon>Bacillota</taxon>
        <taxon>Bacilli</taxon>
        <taxon>Lactobacillales</taxon>
        <taxon>Lactobacillaceae</taxon>
        <taxon>Apilactobacillus</taxon>
    </lineage>
</organism>
<proteinExistence type="predicted"/>
<feature type="transmembrane region" description="Helical" evidence="1">
    <location>
        <begin position="165"/>
        <end position="191"/>
    </location>
</feature>
<sequence>MFTLLRQELYKQIHGKFYIGWGMIMFLFAMLIGWASNKYNIMSGDVYMTRLSGSIQIILIAMVVFVSTIISNEFASGTIKNLLSRQYSRFQVFISKLITILFMYVYLIVITFISTYIGRMIFFKSGHIIWKQLGTNLGAYSLFLLLIASAALLISNVAKSGGAAIGIGVAFIFASQIISQLLSILVSHYHWLKWNPFNFMNVNYQLTIPNTDKMTLLSNNQMILGTVAYSVLFIFIAGFIFKKRNV</sequence>
<keyword evidence="3" id="KW-1185">Reference proteome</keyword>
<feature type="transmembrane region" description="Helical" evidence="1">
    <location>
        <begin position="137"/>
        <end position="158"/>
    </location>
</feature>
<name>A0ABT0I2G4_9LACO</name>
<dbReference type="PANTHER" id="PTHR37305">
    <property type="entry name" value="INTEGRAL MEMBRANE PROTEIN-RELATED"/>
    <property type="match status" value="1"/>
</dbReference>
<feature type="transmembrane region" description="Helical" evidence="1">
    <location>
        <begin position="17"/>
        <end position="35"/>
    </location>
</feature>
<accession>A0ABT0I2G4</accession>
<evidence type="ECO:0000313" key="2">
    <source>
        <dbReference type="EMBL" id="MCK8624918.1"/>
    </source>
</evidence>
<protein>
    <submittedName>
        <fullName evidence="2">ABC transporter permease</fullName>
    </submittedName>
</protein>
<reference evidence="2 3" key="1">
    <citation type="submission" date="2021-11" db="EMBL/GenBank/DDBJ databases">
        <title>Comparative genomics of bee honey and flower isolates.</title>
        <authorList>
            <person name="Bechtner J.D."/>
            <person name="Gallus M.K."/>
            <person name="Ehrmann M."/>
        </authorList>
    </citation>
    <scope>NUCLEOTIDE SEQUENCE [LARGE SCALE GENOMIC DNA]</scope>
    <source>
        <strain evidence="2 3">M161</strain>
    </source>
</reference>
<feature type="transmembrane region" description="Helical" evidence="1">
    <location>
        <begin position="222"/>
        <end position="241"/>
    </location>
</feature>
<keyword evidence="1" id="KW-0812">Transmembrane</keyword>
<dbReference type="PANTHER" id="PTHR37305:SF1">
    <property type="entry name" value="MEMBRANE PROTEIN"/>
    <property type="match status" value="1"/>
</dbReference>
<feature type="transmembrane region" description="Helical" evidence="1">
    <location>
        <begin position="55"/>
        <end position="76"/>
    </location>
</feature>
<dbReference type="EMBL" id="JAJIAO010000005">
    <property type="protein sequence ID" value="MCK8624918.1"/>
    <property type="molecule type" value="Genomic_DNA"/>
</dbReference>